<evidence type="ECO:0000256" key="2">
    <source>
        <dbReference type="SAM" id="SignalP"/>
    </source>
</evidence>
<dbReference type="InterPro" id="IPR005064">
    <property type="entry name" value="BUG"/>
</dbReference>
<dbReference type="InterPro" id="IPR042100">
    <property type="entry name" value="Bug_dom1"/>
</dbReference>
<dbReference type="SUPFAM" id="SSF53850">
    <property type="entry name" value="Periplasmic binding protein-like II"/>
    <property type="match status" value="1"/>
</dbReference>
<keyword evidence="3" id="KW-0675">Receptor</keyword>
<feature type="chain" id="PRO_5011734091" evidence="2">
    <location>
        <begin position="25"/>
        <end position="356"/>
    </location>
</feature>
<evidence type="ECO:0000313" key="4">
    <source>
        <dbReference type="Proteomes" id="UP000214760"/>
    </source>
</evidence>
<dbReference type="PANTHER" id="PTHR42928:SF5">
    <property type="entry name" value="BLR1237 PROTEIN"/>
    <property type="match status" value="1"/>
</dbReference>
<organism evidence="3 4">
    <name type="scientific">[Clostridium] aminophilum</name>
    <dbReference type="NCBI Taxonomy" id="1526"/>
    <lineage>
        <taxon>Bacteria</taxon>
        <taxon>Bacillati</taxon>
        <taxon>Bacillota</taxon>
        <taxon>Clostridia</taxon>
        <taxon>Lachnospirales</taxon>
        <taxon>Lachnospiraceae</taxon>
    </lineage>
</organism>
<accession>A0A1I6KHR8</accession>
<dbReference type="CDD" id="cd07012">
    <property type="entry name" value="PBP2_Bug_TTT"/>
    <property type="match status" value="1"/>
</dbReference>
<reference evidence="3 4" key="1">
    <citation type="submission" date="2016-10" db="EMBL/GenBank/DDBJ databases">
        <authorList>
            <person name="de Groot N.N."/>
        </authorList>
    </citation>
    <scope>NUCLEOTIDE SEQUENCE [LARGE SCALE GENOMIC DNA]</scope>
    <source>
        <strain evidence="3 4">F</strain>
    </source>
</reference>
<keyword evidence="2" id="KW-0732">Signal</keyword>
<dbReference type="RefSeq" id="WP_031474538.1">
    <property type="nucleotide sequence ID" value="NZ_FOZC01000020.1"/>
</dbReference>
<dbReference type="EMBL" id="FOZC01000020">
    <property type="protein sequence ID" value="SFR90779.1"/>
    <property type="molecule type" value="Genomic_DNA"/>
</dbReference>
<dbReference type="PANTHER" id="PTHR42928">
    <property type="entry name" value="TRICARBOXYLATE-BINDING PROTEIN"/>
    <property type="match status" value="1"/>
</dbReference>
<evidence type="ECO:0000313" key="3">
    <source>
        <dbReference type="EMBL" id="SFR90779.1"/>
    </source>
</evidence>
<feature type="signal peptide" evidence="2">
    <location>
        <begin position="1"/>
        <end position="24"/>
    </location>
</feature>
<dbReference type="AlphaFoldDB" id="A0A1I6KHR8"/>
<dbReference type="PIRSF" id="PIRSF017082">
    <property type="entry name" value="YflP"/>
    <property type="match status" value="1"/>
</dbReference>
<protein>
    <submittedName>
        <fullName evidence="3">Tripartite-type tricarboxylate transporter, receptor component TctC</fullName>
    </submittedName>
</protein>
<dbReference type="PROSITE" id="PS51257">
    <property type="entry name" value="PROKAR_LIPOPROTEIN"/>
    <property type="match status" value="1"/>
</dbReference>
<evidence type="ECO:0000256" key="1">
    <source>
        <dbReference type="ARBA" id="ARBA00006987"/>
    </source>
</evidence>
<dbReference type="Gene3D" id="3.40.190.10">
    <property type="entry name" value="Periplasmic binding protein-like II"/>
    <property type="match status" value="1"/>
</dbReference>
<gene>
    <name evidence="3" type="ORF">SAMN02910262_02570</name>
</gene>
<proteinExistence type="inferred from homology"/>
<dbReference type="Gene3D" id="3.40.190.150">
    <property type="entry name" value="Bordetella uptake gene, domain 1"/>
    <property type="match status" value="1"/>
</dbReference>
<comment type="similarity">
    <text evidence="1">Belongs to the UPF0065 (bug) family.</text>
</comment>
<dbReference type="Proteomes" id="UP000214760">
    <property type="component" value="Unassembled WGS sequence"/>
</dbReference>
<name>A0A1I6KHR8_9FIRM</name>
<dbReference type="Pfam" id="PF03401">
    <property type="entry name" value="TctC"/>
    <property type="match status" value="1"/>
</dbReference>
<sequence>MKKTLAALLTAAMTAATLAGCANANSAGSAPATTAAAAETKAAEASKAADAGAGATTDWPKKAVTVTLPYSAGGDTDTYCRALFQAVGEKLGQNFVITNLTGGSGLVAAKDVMSKAPDGYNIFFTHTGAALVQEAMGTADFSYTDNFTNVCTVAEDATYTLVALSPNGSYKQYSRGWNNLEDMLADAKANPGVVRYSTVFGSTTQYVGTSLEKAAGVQFDNIDVGTAAGDRLAAFLGGQVDLIAVNYMNVEDYIEKGDVIALGVFSDKPMDGVDVKTLKEQGYDCKSTKKYEVKFPAGADQAIVDKLSAACKEVAESEEFKKTLATYHAAPLYRDAETTGKEDKAEVEELKAAMAQ</sequence>